<proteinExistence type="predicted"/>
<name>A0ABR2G8G0_9ROSI</name>
<evidence type="ECO:0000313" key="2">
    <source>
        <dbReference type="Proteomes" id="UP001472677"/>
    </source>
</evidence>
<organism evidence="1 2">
    <name type="scientific">Hibiscus sabdariffa</name>
    <name type="common">roselle</name>
    <dbReference type="NCBI Taxonomy" id="183260"/>
    <lineage>
        <taxon>Eukaryota</taxon>
        <taxon>Viridiplantae</taxon>
        <taxon>Streptophyta</taxon>
        <taxon>Embryophyta</taxon>
        <taxon>Tracheophyta</taxon>
        <taxon>Spermatophyta</taxon>
        <taxon>Magnoliopsida</taxon>
        <taxon>eudicotyledons</taxon>
        <taxon>Gunneridae</taxon>
        <taxon>Pentapetalae</taxon>
        <taxon>rosids</taxon>
        <taxon>malvids</taxon>
        <taxon>Malvales</taxon>
        <taxon>Malvaceae</taxon>
        <taxon>Malvoideae</taxon>
        <taxon>Hibiscus</taxon>
    </lineage>
</organism>
<accession>A0ABR2G8G0</accession>
<protein>
    <submittedName>
        <fullName evidence="1">Uncharacterized protein</fullName>
    </submittedName>
</protein>
<dbReference type="EMBL" id="JBBPBM010000002">
    <property type="protein sequence ID" value="KAK8596579.1"/>
    <property type="molecule type" value="Genomic_DNA"/>
</dbReference>
<reference evidence="1 2" key="1">
    <citation type="journal article" date="2024" name="G3 (Bethesda)">
        <title>Genome assembly of Hibiscus sabdariffa L. provides insights into metabolisms of medicinal natural products.</title>
        <authorList>
            <person name="Kim T."/>
        </authorList>
    </citation>
    <scope>NUCLEOTIDE SEQUENCE [LARGE SCALE GENOMIC DNA]</scope>
    <source>
        <strain evidence="1">TK-2024</strain>
        <tissue evidence="1">Old leaves</tissue>
    </source>
</reference>
<dbReference type="Proteomes" id="UP001472677">
    <property type="component" value="Unassembled WGS sequence"/>
</dbReference>
<sequence>MSVAEWDSLGVKVIGDCASAEKPDRVIGVNGESSPSTSVLGLAGAAVAPVIRSAHGGARKVKSVNTLVEALGSPAQKRVIVAARSRRGRGRPAKEANEQATLWAVLAAVIVSDSMVALG</sequence>
<keyword evidence="2" id="KW-1185">Reference proteome</keyword>
<gene>
    <name evidence="1" type="ORF">V6N12_065062</name>
</gene>
<evidence type="ECO:0000313" key="1">
    <source>
        <dbReference type="EMBL" id="KAK8596579.1"/>
    </source>
</evidence>
<comment type="caution">
    <text evidence="1">The sequence shown here is derived from an EMBL/GenBank/DDBJ whole genome shotgun (WGS) entry which is preliminary data.</text>
</comment>